<dbReference type="RefSeq" id="WP_197954847.1">
    <property type="nucleotide sequence ID" value="NZ_CP065668.1"/>
</dbReference>
<gene>
    <name evidence="18" type="ORF">I6G66_23975</name>
</gene>
<organism evidence="18 19">
    <name type="scientific">Delftia acidovorans</name>
    <name type="common">Pseudomonas acidovorans</name>
    <name type="synonym">Comamonas acidovorans</name>
    <dbReference type="NCBI Taxonomy" id="80866"/>
    <lineage>
        <taxon>Bacteria</taxon>
        <taxon>Pseudomonadati</taxon>
        <taxon>Pseudomonadota</taxon>
        <taxon>Betaproteobacteria</taxon>
        <taxon>Burkholderiales</taxon>
        <taxon>Comamonadaceae</taxon>
        <taxon>Delftia</taxon>
    </lineage>
</organism>
<evidence type="ECO:0000256" key="2">
    <source>
        <dbReference type="ARBA" id="ARBA00009810"/>
    </source>
</evidence>
<keyword evidence="4 14" id="KW-1134">Transmembrane beta strand</keyword>
<dbReference type="PANTHER" id="PTHR32552">
    <property type="entry name" value="FERRICHROME IRON RECEPTOR-RELATED"/>
    <property type="match status" value="1"/>
</dbReference>
<keyword evidence="7 16" id="KW-0732">Signal</keyword>
<evidence type="ECO:0000256" key="12">
    <source>
        <dbReference type="ARBA" id="ARBA00023170"/>
    </source>
</evidence>
<dbReference type="GO" id="GO:0038023">
    <property type="term" value="F:signaling receptor activity"/>
    <property type="evidence" value="ECO:0007669"/>
    <property type="project" value="InterPro"/>
</dbReference>
<dbReference type="GO" id="GO:0015344">
    <property type="term" value="F:siderophore uptake transmembrane transporter activity"/>
    <property type="evidence" value="ECO:0007669"/>
    <property type="project" value="TreeGrafter"/>
</dbReference>
<evidence type="ECO:0000256" key="13">
    <source>
        <dbReference type="ARBA" id="ARBA00023237"/>
    </source>
</evidence>
<dbReference type="Proteomes" id="UP000594778">
    <property type="component" value="Chromosome"/>
</dbReference>
<keyword evidence="9" id="KW-0406">Ion transport</keyword>
<dbReference type="Gene3D" id="2.40.170.20">
    <property type="entry name" value="TonB-dependent receptor, beta-barrel domain"/>
    <property type="match status" value="1"/>
</dbReference>
<feature type="chain" id="PRO_5032580393" evidence="16">
    <location>
        <begin position="26"/>
        <end position="827"/>
    </location>
</feature>
<keyword evidence="5" id="KW-0410">Iron transport</keyword>
<dbReference type="SUPFAM" id="SSF56935">
    <property type="entry name" value="Porins"/>
    <property type="match status" value="1"/>
</dbReference>
<dbReference type="InterPro" id="IPR000531">
    <property type="entry name" value="Beta-barrel_TonB"/>
</dbReference>
<name>A0A7T2S1M9_DELAC</name>
<evidence type="ECO:0000256" key="14">
    <source>
        <dbReference type="PROSITE-ProRule" id="PRU01360"/>
    </source>
</evidence>
<evidence type="ECO:0000259" key="17">
    <source>
        <dbReference type="SMART" id="SM00965"/>
    </source>
</evidence>
<dbReference type="GO" id="GO:0015891">
    <property type="term" value="P:siderophore transport"/>
    <property type="evidence" value="ECO:0007669"/>
    <property type="project" value="InterPro"/>
</dbReference>
<keyword evidence="8" id="KW-0408">Iron</keyword>
<dbReference type="InterPro" id="IPR011662">
    <property type="entry name" value="Secretin/TonB_short_N"/>
</dbReference>
<evidence type="ECO:0000256" key="10">
    <source>
        <dbReference type="ARBA" id="ARBA00023077"/>
    </source>
</evidence>
<keyword evidence="6 14" id="KW-0812">Transmembrane</keyword>
<keyword evidence="3 14" id="KW-0813">Transport</keyword>
<dbReference type="PROSITE" id="PS52016">
    <property type="entry name" value="TONB_DEPENDENT_REC_3"/>
    <property type="match status" value="1"/>
</dbReference>
<evidence type="ECO:0000313" key="18">
    <source>
        <dbReference type="EMBL" id="QPS07309.1"/>
    </source>
</evidence>
<comment type="similarity">
    <text evidence="2 14 15">Belongs to the TonB-dependent receptor family.</text>
</comment>
<dbReference type="FunFam" id="2.170.130.10:FF:000001">
    <property type="entry name" value="Catecholate siderophore TonB-dependent receptor"/>
    <property type="match status" value="1"/>
</dbReference>
<evidence type="ECO:0000256" key="15">
    <source>
        <dbReference type="RuleBase" id="RU003357"/>
    </source>
</evidence>
<evidence type="ECO:0000256" key="7">
    <source>
        <dbReference type="ARBA" id="ARBA00022729"/>
    </source>
</evidence>
<dbReference type="AlphaFoldDB" id="A0A7T2S1M9"/>
<dbReference type="Gene3D" id="3.55.50.30">
    <property type="match status" value="1"/>
</dbReference>
<dbReference type="InterPro" id="IPR039426">
    <property type="entry name" value="TonB-dep_rcpt-like"/>
</dbReference>
<dbReference type="GO" id="GO:0009279">
    <property type="term" value="C:cell outer membrane"/>
    <property type="evidence" value="ECO:0007669"/>
    <property type="project" value="UniProtKB-SubCell"/>
</dbReference>
<evidence type="ECO:0000256" key="5">
    <source>
        <dbReference type="ARBA" id="ARBA00022496"/>
    </source>
</evidence>
<evidence type="ECO:0000313" key="19">
    <source>
        <dbReference type="Proteomes" id="UP000594778"/>
    </source>
</evidence>
<reference evidence="18 19" key="1">
    <citation type="submission" date="2020-12" db="EMBL/GenBank/DDBJ databases">
        <title>FDA dAtabase for Regulatory Grade micrObial Sequences (FDA-ARGOS): Supporting development and validation of Infectious Disease Dx tests.</title>
        <authorList>
            <person name="Sproer C."/>
            <person name="Gronow S."/>
            <person name="Severitt S."/>
            <person name="Schroder I."/>
            <person name="Tallon L."/>
            <person name="Sadzewicz L."/>
            <person name="Zhao X."/>
            <person name="Boylan J."/>
            <person name="Ott S."/>
            <person name="Bowen H."/>
            <person name="Vavikolanu K."/>
            <person name="Mehta A."/>
            <person name="Aluvathingal J."/>
            <person name="Nadendla S."/>
            <person name="Lowell S."/>
            <person name="Myers T."/>
            <person name="Yan Y."/>
            <person name="Sichtig H."/>
        </authorList>
    </citation>
    <scope>NUCLEOTIDE SEQUENCE [LARGE SCALE GENOMIC DNA]</scope>
    <source>
        <strain evidence="18 19">FDAARGOS_909</strain>
    </source>
</reference>
<dbReference type="InterPro" id="IPR012910">
    <property type="entry name" value="Plug_dom"/>
</dbReference>
<dbReference type="InterPro" id="IPR037066">
    <property type="entry name" value="Plug_dom_sf"/>
</dbReference>
<feature type="signal peptide" evidence="16">
    <location>
        <begin position="1"/>
        <end position="25"/>
    </location>
</feature>
<evidence type="ECO:0000256" key="1">
    <source>
        <dbReference type="ARBA" id="ARBA00004571"/>
    </source>
</evidence>
<proteinExistence type="inferred from homology"/>
<accession>A0A7T2S1M9</accession>
<dbReference type="InterPro" id="IPR036942">
    <property type="entry name" value="Beta-barrel_TonB_sf"/>
</dbReference>
<keyword evidence="10 15" id="KW-0798">TonB box</keyword>
<dbReference type="EMBL" id="CP065668">
    <property type="protein sequence ID" value="QPS07309.1"/>
    <property type="molecule type" value="Genomic_DNA"/>
</dbReference>
<keyword evidence="11 14" id="KW-0472">Membrane</keyword>
<dbReference type="SMART" id="SM00965">
    <property type="entry name" value="STN"/>
    <property type="match status" value="1"/>
</dbReference>
<comment type="subcellular location">
    <subcellularLocation>
        <location evidence="1 14">Cell outer membrane</location>
        <topology evidence="1 14">Multi-pass membrane protein</topology>
    </subcellularLocation>
</comment>
<evidence type="ECO:0000256" key="6">
    <source>
        <dbReference type="ARBA" id="ARBA00022692"/>
    </source>
</evidence>
<protein>
    <submittedName>
        <fullName evidence="18">TonB-dependent receptor</fullName>
    </submittedName>
</protein>
<dbReference type="CDD" id="cd01347">
    <property type="entry name" value="ligand_gated_channel"/>
    <property type="match status" value="1"/>
</dbReference>
<feature type="domain" description="Secretin/TonB short N-terminal" evidence="17">
    <location>
        <begin position="64"/>
        <end position="115"/>
    </location>
</feature>
<dbReference type="Pfam" id="PF00593">
    <property type="entry name" value="TonB_dep_Rec_b-barrel"/>
    <property type="match status" value="1"/>
</dbReference>
<evidence type="ECO:0000256" key="8">
    <source>
        <dbReference type="ARBA" id="ARBA00023004"/>
    </source>
</evidence>
<dbReference type="PANTHER" id="PTHR32552:SF85">
    <property type="entry name" value="BLL7968 PROTEIN"/>
    <property type="match status" value="1"/>
</dbReference>
<evidence type="ECO:0000256" key="11">
    <source>
        <dbReference type="ARBA" id="ARBA00023136"/>
    </source>
</evidence>
<dbReference type="NCBIfam" id="TIGR01783">
    <property type="entry name" value="TonB-siderophor"/>
    <property type="match status" value="1"/>
</dbReference>
<evidence type="ECO:0000256" key="3">
    <source>
        <dbReference type="ARBA" id="ARBA00022448"/>
    </source>
</evidence>
<dbReference type="InterPro" id="IPR010105">
    <property type="entry name" value="TonB_sidphr_rcpt"/>
</dbReference>
<evidence type="ECO:0000256" key="4">
    <source>
        <dbReference type="ARBA" id="ARBA00022452"/>
    </source>
</evidence>
<sequence length="827" mass="88674">MQTPFTPTPARAALTCLLAAAVACAAPGHAAEPLAQTRQAARAHEIGAGPLASVLGQFAAAAGVALSYDPASTRQRQSGGLRGSYTVGAGFAAILAGSGLEAVEGGAGEFIVRKAAMPATAGAAAADATELPAVRVVARAAPAPVDADERYQPTPDASSLRTTAPMLEIPQVVNVVPAQVIRDQRPRNLDEALANVSGVTQGNTLASTQDTIMKRGFGTNRDGSVMHNGMPLVQGRGMNAAAESVEVIKGPSSLLYGLMDPGGVINVVSKKPQLRQRTALSLQGSGHAGGRNGTGVTLDTTGPIGENGLAYRLVVDHVDEDYWRNFGQHRETLVAPSLAWYGDDTQAVLWYEYRKYLTPFDRGTALDPVTRRPLDLPATRRLDEPFNQMTGETHLAQLSVDHRLGSGWAAHLNLSYNREIYDANQLRVNGVNTARGTLQRSNDATHGALSTDSYGSAYVDGSVQLAGLRHDLQFGADAEYRLIYRSDLLRQAVTSTFSYTNPVYGLEQPSATVSASDSDQRDQLHNQSLFLQDAIHLGERWVLTTGLRYQSWRQTAGRGRPFKANTQADGTAWLPRAGLVYQLANGLSLYGNYSQSLRPASTIAPLASGTVIDSGVAPEEARSWEAGAKLDLPGQLTGTLALFDIRKKNVLVSQFNDATKLTDWRTSGAARSRGLEVDVAGELGRHWSAIAAFAYVDAKTTQDPLYQGNQLWNVARQTASLSAVYDFGQVLGGVLGNVLGEGRLRVGGGLQYVGRRPGDSANSFWLPGYTVAHAFATYDTRINGYRTRFQLNVKNLFDRTYYPSSANTYFISMGDARQVLLRATVEF</sequence>
<keyword evidence="12 18" id="KW-0675">Receptor</keyword>
<keyword evidence="13 14" id="KW-0998">Cell outer membrane</keyword>
<evidence type="ECO:0000256" key="9">
    <source>
        <dbReference type="ARBA" id="ARBA00023065"/>
    </source>
</evidence>
<dbReference type="Pfam" id="PF07715">
    <property type="entry name" value="Plug"/>
    <property type="match status" value="1"/>
</dbReference>
<evidence type="ECO:0000256" key="16">
    <source>
        <dbReference type="SAM" id="SignalP"/>
    </source>
</evidence>
<dbReference type="Gene3D" id="2.170.130.10">
    <property type="entry name" value="TonB-dependent receptor, plug domain"/>
    <property type="match status" value="1"/>
</dbReference>